<dbReference type="GO" id="GO:0005524">
    <property type="term" value="F:ATP binding"/>
    <property type="evidence" value="ECO:0007669"/>
    <property type="project" value="UniProtKB-KW"/>
</dbReference>
<evidence type="ECO:0000256" key="1">
    <source>
        <dbReference type="ARBA" id="ARBA00022741"/>
    </source>
</evidence>
<protein>
    <submittedName>
        <fullName evidence="6">ATP-dependent DNA helicase UvrD/PcrA</fullName>
    </submittedName>
</protein>
<dbReference type="GO" id="GO:0000725">
    <property type="term" value="P:recombinational repair"/>
    <property type="evidence" value="ECO:0007669"/>
    <property type="project" value="TreeGrafter"/>
</dbReference>
<dbReference type="RefSeq" id="WP_148298837.1">
    <property type="nucleotide sequence ID" value="NZ_BAVZ01000012.1"/>
</dbReference>
<dbReference type="InterPro" id="IPR014017">
    <property type="entry name" value="DNA_helicase_UvrD-like_C"/>
</dbReference>
<feature type="domain" description="UvrD-like helicase C-terminal" evidence="5">
    <location>
        <begin position="29"/>
        <end position="151"/>
    </location>
</feature>
<dbReference type="Gene3D" id="1.10.486.10">
    <property type="entry name" value="PCRA, domain 4"/>
    <property type="match status" value="1"/>
</dbReference>
<keyword evidence="1" id="KW-0547">Nucleotide-binding</keyword>
<keyword evidence="7" id="KW-1185">Reference proteome</keyword>
<dbReference type="CDD" id="cd18807">
    <property type="entry name" value="SF1_C_UvrD"/>
    <property type="match status" value="1"/>
</dbReference>
<gene>
    <name evidence="6" type="ORF">JCM16418_3662</name>
</gene>
<dbReference type="GO" id="GO:0016787">
    <property type="term" value="F:hydrolase activity"/>
    <property type="evidence" value="ECO:0007669"/>
    <property type="project" value="UniProtKB-KW"/>
</dbReference>
<dbReference type="PANTHER" id="PTHR11070:SF2">
    <property type="entry name" value="ATP-DEPENDENT DNA HELICASE SRS2"/>
    <property type="match status" value="1"/>
</dbReference>
<keyword evidence="3 6" id="KW-0347">Helicase</keyword>
<keyword evidence="4" id="KW-0067">ATP-binding</keyword>
<evidence type="ECO:0000256" key="3">
    <source>
        <dbReference type="ARBA" id="ARBA00022806"/>
    </source>
</evidence>
<proteinExistence type="predicted"/>
<reference evidence="6 7" key="1">
    <citation type="journal article" date="2014" name="Genome Announc.">
        <title>Draft Genome Sequence of Paenibacillus pini JCM 16418T, Isolated from the Rhizosphere of Pine Tree.</title>
        <authorList>
            <person name="Yuki M."/>
            <person name="Oshima K."/>
            <person name="Suda W."/>
            <person name="Oshida Y."/>
            <person name="Kitamura K."/>
            <person name="Iida Y."/>
            <person name="Hattori M."/>
            <person name="Ohkuma M."/>
        </authorList>
    </citation>
    <scope>NUCLEOTIDE SEQUENCE [LARGE SCALE GENOMIC DNA]</scope>
    <source>
        <strain evidence="6 7">JCM 16418</strain>
    </source>
</reference>
<dbReference type="GO" id="GO:0043138">
    <property type="term" value="F:3'-5' DNA helicase activity"/>
    <property type="evidence" value="ECO:0007669"/>
    <property type="project" value="TreeGrafter"/>
</dbReference>
<dbReference type="OrthoDB" id="9765670at2"/>
<dbReference type="Gene3D" id="3.40.50.300">
    <property type="entry name" value="P-loop containing nucleotide triphosphate hydrolases"/>
    <property type="match status" value="1"/>
</dbReference>
<accession>W7Z5B5</accession>
<name>W7Z5B5_9BACL</name>
<dbReference type="Proteomes" id="UP000019364">
    <property type="component" value="Unassembled WGS sequence"/>
</dbReference>
<evidence type="ECO:0000313" key="7">
    <source>
        <dbReference type="Proteomes" id="UP000019364"/>
    </source>
</evidence>
<dbReference type="GO" id="GO:0003677">
    <property type="term" value="F:DNA binding"/>
    <property type="evidence" value="ECO:0007669"/>
    <property type="project" value="InterPro"/>
</dbReference>
<evidence type="ECO:0000256" key="4">
    <source>
        <dbReference type="ARBA" id="ARBA00022840"/>
    </source>
</evidence>
<dbReference type="InterPro" id="IPR000212">
    <property type="entry name" value="DNA_helicase_UvrD/REP"/>
</dbReference>
<dbReference type="PANTHER" id="PTHR11070">
    <property type="entry name" value="UVRD / RECB / PCRA DNA HELICASE FAMILY MEMBER"/>
    <property type="match status" value="1"/>
</dbReference>
<evidence type="ECO:0000313" key="6">
    <source>
        <dbReference type="EMBL" id="GAF09519.1"/>
    </source>
</evidence>
<evidence type="ECO:0000256" key="2">
    <source>
        <dbReference type="ARBA" id="ARBA00022801"/>
    </source>
</evidence>
<dbReference type="GO" id="GO:0033202">
    <property type="term" value="C:DNA helicase complex"/>
    <property type="evidence" value="ECO:0007669"/>
    <property type="project" value="TreeGrafter"/>
</dbReference>
<dbReference type="STRING" id="1236976.JCM16418_3662"/>
<dbReference type="SUPFAM" id="SSF52540">
    <property type="entry name" value="P-loop containing nucleoside triphosphate hydrolases"/>
    <property type="match status" value="1"/>
</dbReference>
<dbReference type="Pfam" id="PF13361">
    <property type="entry name" value="UvrD_C"/>
    <property type="match status" value="1"/>
</dbReference>
<dbReference type="eggNOG" id="COG0210">
    <property type="taxonomic scope" value="Bacteria"/>
</dbReference>
<organism evidence="6 7">
    <name type="scientific">Paenibacillus pini JCM 16418</name>
    <dbReference type="NCBI Taxonomy" id="1236976"/>
    <lineage>
        <taxon>Bacteria</taxon>
        <taxon>Bacillati</taxon>
        <taxon>Bacillota</taxon>
        <taxon>Bacilli</taxon>
        <taxon>Bacillales</taxon>
        <taxon>Paenibacillaceae</taxon>
        <taxon>Paenibacillus</taxon>
    </lineage>
</organism>
<dbReference type="InterPro" id="IPR027417">
    <property type="entry name" value="P-loop_NTPase"/>
</dbReference>
<sequence length="184" mass="20782">MRRLFYDKYMEAGDPLVYTQYKETVNDGLAELESAAARFDTVEQFISYADELTTRQQQMEALRDQESGSDAVQLMTIHRAKGLEFRRVYLIGASEGILPHSTALKDQPTAELKADYPKTPNHVLTEAALEEERRLAYVAVTRAKEQLYISSPMYYHGKPAEPSRFLLEAFGTAPVVSISSPKQV</sequence>
<dbReference type="GO" id="GO:0005829">
    <property type="term" value="C:cytosol"/>
    <property type="evidence" value="ECO:0007669"/>
    <property type="project" value="TreeGrafter"/>
</dbReference>
<dbReference type="AlphaFoldDB" id="W7Z5B5"/>
<evidence type="ECO:0000259" key="5">
    <source>
        <dbReference type="Pfam" id="PF13361"/>
    </source>
</evidence>
<comment type="caution">
    <text evidence="6">The sequence shown here is derived from an EMBL/GenBank/DDBJ whole genome shotgun (WGS) entry which is preliminary data.</text>
</comment>
<keyword evidence="2" id="KW-0378">Hydrolase</keyword>
<dbReference type="EMBL" id="BAVZ01000012">
    <property type="protein sequence ID" value="GAF09519.1"/>
    <property type="molecule type" value="Genomic_DNA"/>
</dbReference>